<protein>
    <submittedName>
        <fullName evidence="1">Uncharacterized protein</fullName>
    </submittedName>
</protein>
<dbReference type="Proteomes" id="UP000643279">
    <property type="component" value="Unassembled WGS sequence"/>
</dbReference>
<keyword evidence="2" id="KW-1185">Reference proteome</keyword>
<name>A0ABQ2AFH2_9MICC</name>
<accession>A0ABQ2AFH2</accession>
<proteinExistence type="predicted"/>
<sequence>MVTGTSPAGRSDFGPAGSVLIENVALSPMPWTGSPRMAGAPSGEPEVLRTSIEKIMESGPGVPNCPNV</sequence>
<reference evidence="2" key="1">
    <citation type="journal article" date="2019" name="Int. J. Syst. Evol. Microbiol.">
        <title>The Global Catalogue of Microorganisms (GCM) 10K type strain sequencing project: providing services to taxonomists for standard genome sequencing and annotation.</title>
        <authorList>
            <consortium name="The Broad Institute Genomics Platform"/>
            <consortium name="The Broad Institute Genome Sequencing Center for Infectious Disease"/>
            <person name="Wu L."/>
            <person name="Ma J."/>
        </authorList>
    </citation>
    <scope>NUCLEOTIDE SEQUENCE [LARGE SCALE GENOMIC DNA]</scope>
    <source>
        <strain evidence="2">CGMCC 1.12778</strain>
    </source>
</reference>
<comment type="caution">
    <text evidence="1">The sequence shown here is derived from an EMBL/GenBank/DDBJ whole genome shotgun (WGS) entry which is preliminary data.</text>
</comment>
<dbReference type="EMBL" id="BMFW01000001">
    <property type="protein sequence ID" value="GGH89823.1"/>
    <property type="molecule type" value="Genomic_DNA"/>
</dbReference>
<gene>
    <name evidence="1" type="ORF">GCM10007170_02150</name>
</gene>
<organism evidence="1 2">
    <name type="scientific">Arthrobacter liuii</name>
    <dbReference type="NCBI Taxonomy" id="1476996"/>
    <lineage>
        <taxon>Bacteria</taxon>
        <taxon>Bacillati</taxon>
        <taxon>Actinomycetota</taxon>
        <taxon>Actinomycetes</taxon>
        <taxon>Micrococcales</taxon>
        <taxon>Micrococcaceae</taxon>
        <taxon>Arthrobacter</taxon>
    </lineage>
</organism>
<evidence type="ECO:0000313" key="1">
    <source>
        <dbReference type="EMBL" id="GGH89823.1"/>
    </source>
</evidence>
<evidence type="ECO:0000313" key="2">
    <source>
        <dbReference type="Proteomes" id="UP000643279"/>
    </source>
</evidence>